<dbReference type="EMBL" id="WUAV01000005">
    <property type="protein sequence ID" value="KAF1750240.1"/>
    <property type="molecule type" value="Genomic_DNA"/>
</dbReference>
<sequence>MVRLERKTEGRNSRCFNDALDKFETAVAEYEEGYDEYRVSPENSFLRTFNLANAFSFFLRTHNFYYCQGHSHFNPVVHRNAVNYAQENLEIFNTSQKLVTSGIIDNTMRSLRVAEGLPMLTDDSAAHIINYSLTDSKKEANKTITLANEDFYFTVKKSRIYGSSLTNSIRTIVLPQSIVVLVYRGTLDKKEWAGIHKVIKRIRKEEE</sequence>
<evidence type="ECO:0000313" key="2">
    <source>
        <dbReference type="Proteomes" id="UP000483820"/>
    </source>
</evidence>
<protein>
    <submittedName>
        <fullName evidence="1">Uncharacterized protein</fullName>
    </submittedName>
</protein>
<proteinExistence type="predicted"/>
<comment type="caution">
    <text evidence="1">The sequence shown here is derived from an EMBL/GenBank/DDBJ whole genome shotgun (WGS) entry which is preliminary data.</text>
</comment>
<dbReference type="KEGG" id="crq:GCK72_016787"/>
<dbReference type="Proteomes" id="UP000483820">
    <property type="component" value="Chromosome V"/>
</dbReference>
<organism evidence="1 2">
    <name type="scientific">Caenorhabditis remanei</name>
    <name type="common">Caenorhabditis vulgaris</name>
    <dbReference type="NCBI Taxonomy" id="31234"/>
    <lineage>
        <taxon>Eukaryota</taxon>
        <taxon>Metazoa</taxon>
        <taxon>Ecdysozoa</taxon>
        <taxon>Nematoda</taxon>
        <taxon>Chromadorea</taxon>
        <taxon>Rhabditida</taxon>
        <taxon>Rhabditina</taxon>
        <taxon>Rhabditomorpha</taxon>
        <taxon>Rhabditoidea</taxon>
        <taxon>Rhabditidae</taxon>
        <taxon>Peloderinae</taxon>
        <taxon>Caenorhabditis</taxon>
    </lineage>
</organism>
<dbReference type="AlphaFoldDB" id="A0A6A5G5K2"/>
<accession>A0A6A5G5K2</accession>
<reference evidence="1 2" key="1">
    <citation type="submission" date="2019-12" db="EMBL/GenBank/DDBJ databases">
        <title>Chromosome-level assembly of the Caenorhabditis remanei genome.</title>
        <authorList>
            <person name="Teterina A.A."/>
            <person name="Willis J.H."/>
            <person name="Phillips P.C."/>
        </authorList>
    </citation>
    <scope>NUCLEOTIDE SEQUENCE [LARGE SCALE GENOMIC DNA]</scope>
    <source>
        <strain evidence="1 2">PX506</strain>
        <tissue evidence="1">Whole organism</tissue>
    </source>
</reference>
<evidence type="ECO:0000313" key="1">
    <source>
        <dbReference type="EMBL" id="KAF1750240.1"/>
    </source>
</evidence>
<dbReference type="RefSeq" id="XP_053580603.1">
    <property type="nucleotide sequence ID" value="XM_053731690.1"/>
</dbReference>
<dbReference type="CTD" id="9819055"/>
<dbReference type="GeneID" id="9819055"/>
<name>A0A6A5G5K2_CAERE</name>
<gene>
    <name evidence="1" type="ORF">GCK72_016787</name>
</gene>